<dbReference type="AlphaFoldDB" id="A0A0B6Z8V0"/>
<accession>A0A0B6Z8V0</accession>
<name>A0A0B6Z8V0_9EUPU</name>
<dbReference type="EMBL" id="HACG01017937">
    <property type="protein sequence ID" value="CEK64802.1"/>
    <property type="molecule type" value="Transcribed_RNA"/>
</dbReference>
<protein>
    <submittedName>
        <fullName evidence="1">Uncharacterized protein</fullName>
    </submittedName>
</protein>
<organism evidence="1">
    <name type="scientific">Arion vulgaris</name>
    <dbReference type="NCBI Taxonomy" id="1028688"/>
    <lineage>
        <taxon>Eukaryota</taxon>
        <taxon>Metazoa</taxon>
        <taxon>Spiralia</taxon>
        <taxon>Lophotrochozoa</taxon>
        <taxon>Mollusca</taxon>
        <taxon>Gastropoda</taxon>
        <taxon>Heterobranchia</taxon>
        <taxon>Euthyneura</taxon>
        <taxon>Panpulmonata</taxon>
        <taxon>Eupulmonata</taxon>
        <taxon>Stylommatophora</taxon>
        <taxon>Helicina</taxon>
        <taxon>Arionoidea</taxon>
        <taxon>Arionidae</taxon>
        <taxon>Arion</taxon>
    </lineage>
</organism>
<reference evidence="1" key="1">
    <citation type="submission" date="2014-12" db="EMBL/GenBank/DDBJ databases">
        <title>Insight into the proteome of Arion vulgaris.</title>
        <authorList>
            <person name="Aradska J."/>
            <person name="Bulat T."/>
            <person name="Smidak R."/>
            <person name="Sarate P."/>
            <person name="Gangsoo J."/>
            <person name="Sialana F."/>
            <person name="Bilban M."/>
            <person name="Lubec G."/>
        </authorList>
    </citation>
    <scope>NUCLEOTIDE SEQUENCE</scope>
    <source>
        <tissue evidence="1">Skin</tissue>
    </source>
</reference>
<sequence length="50" mass="5939">MSVQLWKQEVLIATDFIVLIARQLSTDNDMESVLEDYLSNNLQQQRKHYI</sequence>
<proteinExistence type="predicted"/>
<gene>
    <name evidence="1" type="primary">ORF52988</name>
</gene>
<evidence type="ECO:0000313" key="1">
    <source>
        <dbReference type="EMBL" id="CEK64802.1"/>
    </source>
</evidence>